<evidence type="ECO:0000313" key="3">
    <source>
        <dbReference type="EMBL" id="CAB4176405.1"/>
    </source>
</evidence>
<dbReference type="EMBL" id="LR797534">
    <property type="protein sequence ID" value="CAB4223029.1"/>
    <property type="molecule type" value="Genomic_DNA"/>
</dbReference>
<evidence type="ECO:0000313" key="1">
    <source>
        <dbReference type="EMBL" id="CAB4167558.1"/>
    </source>
</evidence>
<proteinExistence type="predicted"/>
<evidence type="ECO:0000313" key="4">
    <source>
        <dbReference type="EMBL" id="CAB4223029.1"/>
    </source>
</evidence>
<name>A0A6J5Q4Y9_9CAUD</name>
<evidence type="ECO:0000313" key="2">
    <source>
        <dbReference type="EMBL" id="CAB4171033.1"/>
    </source>
</evidence>
<sequence>MIYEFRNILTGLNEYVSTEEKANTKLAEIKETYIQQEFDRFSIAKVIADGDNSIWSNADLDNDPEEGNYNMFVHTTGQYERFEALSLAKVRRQELIDEFLGTYNWQTWKKVDKNPDLD</sequence>
<accession>A0A6J5Q4Y9</accession>
<dbReference type="EMBL" id="LR796944">
    <property type="protein sequence ID" value="CAB4176405.1"/>
    <property type="molecule type" value="Genomic_DNA"/>
</dbReference>
<reference evidence="3" key="1">
    <citation type="submission" date="2020-05" db="EMBL/GenBank/DDBJ databases">
        <authorList>
            <person name="Chiriac C."/>
            <person name="Salcher M."/>
            <person name="Ghai R."/>
            <person name="Kavagutti S V."/>
        </authorList>
    </citation>
    <scope>NUCLEOTIDE SEQUENCE</scope>
</reference>
<dbReference type="EMBL" id="LR796858">
    <property type="protein sequence ID" value="CAB4171033.1"/>
    <property type="molecule type" value="Genomic_DNA"/>
</dbReference>
<protein>
    <submittedName>
        <fullName evidence="3">Uncharacterized protein</fullName>
    </submittedName>
</protein>
<organism evidence="3">
    <name type="scientific">uncultured Caudovirales phage</name>
    <dbReference type="NCBI Taxonomy" id="2100421"/>
    <lineage>
        <taxon>Viruses</taxon>
        <taxon>Duplodnaviria</taxon>
        <taxon>Heunggongvirae</taxon>
        <taxon>Uroviricota</taxon>
        <taxon>Caudoviricetes</taxon>
        <taxon>Peduoviridae</taxon>
        <taxon>Maltschvirus</taxon>
        <taxon>Maltschvirus maltsch</taxon>
    </lineage>
</organism>
<dbReference type="EMBL" id="LR796815">
    <property type="protein sequence ID" value="CAB4167558.1"/>
    <property type="molecule type" value="Genomic_DNA"/>
</dbReference>
<gene>
    <name evidence="4" type="ORF">UFOVP1666_72</name>
    <name evidence="1" type="ORF">UFOVP867_27</name>
    <name evidence="2" type="ORF">UFOVP913_171</name>
    <name evidence="3" type="ORF">UFOVP993_27</name>
</gene>